<evidence type="ECO:0000313" key="3">
    <source>
        <dbReference type="Proteomes" id="UP001165393"/>
    </source>
</evidence>
<dbReference type="Gene3D" id="3.20.20.70">
    <property type="entry name" value="Aldolase class I"/>
    <property type="match status" value="1"/>
</dbReference>
<keyword evidence="3" id="KW-1185">Reference proteome</keyword>
<feature type="domain" description="NADH:flavin oxidoreductase/NADH oxidase N-terminal" evidence="1">
    <location>
        <begin position="6"/>
        <end position="332"/>
    </location>
</feature>
<dbReference type="GO" id="GO:0016491">
    <property type="term" value="F:oxidoreductase activity"/>
    <property type="evidence" value="ECO:0007669"/>
    <property type="project" value="InterPro"/>
</dbReference>
<dbReference type="InterPro" id="IPR013785">
    <property type="entry name" value="Aldolase_TIM"/>
</dbReference>
<dbReference type="InterPro" id="IPR045247">
    <property type="entry name" value="Oye-like"/>
</dbReference>
<dbReference type="SUPFAM" id="SSF51395">
    <property type="entry name" value="FMN-linked oxidoreductases"/>
    <property type="match status" value="1"/>
</dbReference>
<dbReference type="PANTHER" id="PTHR22893:SF55">
    <property type="entry name" value="OXIDOREDUCTASE-RELATED"/>
    <property type="match status" value="1"/>
</dbReference>
<proteinExistence type="predicted"/>
<dbReference type="CDD" id="cd02933">
    <property type="entry name" value="OYE_like_FMN"/>
    <property type="match status" value="1"/>
</dbReference>
<dbReference type="InterPro" id="IPR001155">
    <property type="entry name" value="OxRdtase_FMN_N"/>
</dbReference>
<gene>
    <name evidence="2" type="ORF">NAF29_06770</name>
</gene>
<comment type="caution">
    <text evidence="2">The sequence shown here is derived from an EMBL/GenBank/DDBJ whole genome shotgun (WGS) entry which is preliminary data.</text>
</comment>
<dbReference type="GO" id="GO:0010181">
    <property type="term" value="F:FMN binding"/>
    <property type="evidence" value="ECO:0007669"/>
    <property type="project" value="InterPro"/>
</dbReference>
<dbReference type="Pfam" id="PF00724">
    <property type="entry name" value="Oxidored_FMN"/>
    <property type="match status" value="1"/>
</dbReference>
<sequence length="347" mass="38266">MSTDILFEKYTLNSDITLKNRLIMAPMTRCMATDKLVPTPNMAEYYARRADCGLIISEATIISPEGQGYINTPGIFSAEQIAGWKLVTQKVHEHQGKIFCQLWHCGRVAHSHFSGHTPYAPSPLGVEGSVPRMREATYEVPVEATDTIIEGWIEAYAQGAKNAVEAGFDGVEIHGANGYLIDQFLHYASNVREDLWGGSAENMARFALAVVDRVVDAVGAHKVGLRLSPGAYFNMDGDERDRAVFDYLLMELDKRSIAYLHVGVFDDAMTFEYLGGSMSAYMRSHSAHTLVGVGSYTAATGREAVQNNQFDLLGIGRPMIANPYYATKIQKSEAIVDYNEAMLAELN</sequence>
<organism evidence="2 3">
    <name type="scientific">Echinimonas agarilytica</name>
    <dbReference type="NCBI Taxonomy" id="1215918"/>
    <lineage>
        <taxon>Bacteria</taxon>
        <taxon>Pseudomonadati</taxon>
        <taxon>Pseudomonadota</taxon>
        <taxon>Gammaproteobacteria</taxon>
        <taxon>Alteromonadales</taxon>
        <taxon>Echinimonadaceae</taxon>
        <taxon>Echinimonas</taxon>
    </lineage>
</organism>
<dbReference type="Proteomes" id="UP001165393">
    <property type="component" value="Unassembled WGS sequence"/>
</dbReference>
<protein>
    <submittedName>
        <fullName evidence="2">Alkene reductase</fullName>
    </submittedName>
</protein>
<evidence type="ECO:0000313" key="2">
    <source>
        <dbReference type="EMBL" id="MCM2679372.1"/>
    </source>
</evidence>
<reference evidence="2 3" key="1">
    <citation type="journal article" date="2013" name="Antonie Van Leeuwenhoek">
        <title>Echinimonas agarilytica gen. nov., sp. nov., a new gammaproteobacterium isolated from the sea urchin Strongylocentrotus intermedius.</title>
        <authorList>
            <person name="Nedashkovskaya O.I."/>
            <person name="Stenkova A.M."/>
            <person name="Zhukova N.V."/>
            <person name="Van Trappen S."/>
            <person name="Lee J.S."/>
            <person name="Kim S.B."/>
        </authorList>
    </citation>
    <scope>NUCLEOTIDE SEQUENCE [LARGE SCALE GENOMIC DNA]</scope>
    <source>
        <strain evidence="2 3">KMM 6351</strain>
    </source>
</reference>
<accession>A0AA42B707</accession>
<evidence type="ECO:0000259" key="1">
    <source>
        <dbReference type="Pfam" id="PF00724"/>
    </source>
</evidence>
<name>A0AA42B707_9GAMM</name>
<dbReference type="GO" id="GO:0005829">
    <property type="term" value="C:cytosol"/>
    <property type="evidence" value="ECO:0007669"/>
    <property type="project" value="TreeGrafter"/>
</dbReference>
<dbReference type="PANTHER" id="PTHR22893">
    <property type="entry name" value="NADH OXIDOREDUCTASE-RELATED"/>
    <property type="match status" value="1"/>
</dbReference>
<dbReference type="EMBL" id="JAMQGP010000002">
    <property type="protein sequence ID" value="MCM2679372.1"/>
    <property type="molecule type" value="Genomic_DNA"/>
</dbReference>
<dbReference type="AlphaFoldDB" id="A0AA42B707"/>
<dbReference type="RefSeq" id="WP_251260719.1">
    <property type="nucleotide sequence ID" value="NZ_JAMQGP010000002.1"/>
</dbReference>